<dbReference type="Proteomes" id="UP000185924">
    <property type="component" value="Unassembled WGS sequence"/>
</dbReference>
<protein>
    <submittedName>
        <fullName evidence="2">Uncharacterized protein</fullName>
    </submittedName>
</protein>
<sequence length="228" mass="25773">MKQLYILLFAGLSLSSCVSTSKYAQFVEQKPKTERPEQVQQNDWLIVQAPPAAQKSNYLKLENSFIPAIVYWGWNSTISCELDPGSTAVHVQRGMHQAAQKLNLQQLLGGRQLVVELQQLPGQFLYENKGSTVFLLFMHMTSAQEVITPRPTNLIVRYYLKEHGEVIASGESIVPNEEQPIRNLWKSTKKFTWMYLDLLESESERMGTAALTSIAKELEALPNQTAAE</sequence>
<feature type="chain" id="PRO_5012546100" evidence="1">
    <location>
        <begin position="25"/>
        <end position="228"/>
    </location>
</feature>
<evidence type="ECO:0000256" key="1">
    <source>
        <dbReference type="SAM" id="SignalP"/>
    </source>
</evidence>
<proteinExistence type="predicted"/>
<name>A0A1N6XCH3_9BACT</name>
<dbReference type="EMBL" id="FTNM01000002">
    <property type="protein sequence ID" value="SIR00013.1"/>
    <property type="molecule type" value="Genomic_DNA"/>
</dbReference>
<dbReference type="OrthoDB" id="849872at2"/>
<dbReference type="RefSeq" id="WP_076422003.1">
    <property type="nucleotide sequence ID" value="NZ_FTNM01000002.1"/>
</dbReference>
<gene>
    <name evidence="2" type="ORF">SAMN05421545_2063</name>
</gene>
<dbReference type="PROSITE" id="PS51257">
    <property type="entry name" value="PROKAR_LIPOPROTEIN"/>
    <property type="match status" value="1"/>
</dbReference>
<evidence type="ECO:0000313" key="3">
    <source>
        <dbReference type="Proteomes" id="UP000185924"/>
    </source>
</evidence>
<organism evidence="2 3">
    <name type="scientific">Pontibacter lucknowensis</name>
    <dbReference type="NCBI Taxonomy" id="1077936"/>
    <lineage>
        <taxon>Bacteria</taxon>
        <taxon>Pseudomonadati</taxon>
        <taxon>Bacteroidota</taxon>
        <taxon>Cytophagia</taxon>
        <taxon>Cytophagales</taxon>
        <taxon>Hymenobacteraceae</taxon>
        <taxon>Pontibacter</taxon>
    </lineage>
</organism>
<feature type="signal peptide" evidence="1">
    <location>
        <begin position="1"/>
        <end position="24"/>
    </location>
</feature>
<dbReference type="AlphaFoldDB" id="A0A1N6XCH3"/>
<accession>A0A1N6XCH3</accession>
<keyword evidence="3" id="KW-1185">Reference proteome</keyword>
<keyword evidence="1" id="KW-0732">Signal</keyword>
<reference evidence="3" key="1">
    <citation type="submission" date="2017-01" db="EMBL/GenBank/DDBJ databases">
        <authorList>
            <person name="Varghese N."/>
            <person name="Submissions S."/>
        </authorList>
    </citation>
    <scope>NUCLEOTIDE SEQUENCE [LARGE SCALE GENOMIC DNA]</scope>
    <source>
        <strain evidence="3">DM9</strain>
    </source>
</reference>
<evidence type="ECO:0000313" key="2">
    <source>
        <dbReference type="EMBL" id="SIR00013.1"/>
    </source>
</evidence>